<keyword evidence="2" id="KW-1185">Reference proteome</keyword>
<comment type="caution">
    <text evidence="1">The sequence shown here is derived from an EMBL/GenBank/DDBJ whole genome shotgun (WGS) entry which is preliminary data.</text>
</comment>
<gene>
    <name evidence="1" type="ORF">AFUS01_LOCUS20302</name>
</gene>
<evidence type="ECO:0000313" key="2">
    <source>
        <dbReference type="Proteomes" id="UP000708208"/>
    </source>
</evidence>
<sequence>MKGYAVDSEGSSCFQNIRDPRFGILMNKTNFESNWANETGEFCPKWPRFKQCLKDHVNSDRCNEETRQLVIDSEYINVFVVLSDLLCNPGRAPAFRNLIKATLEEDILACAFGEGTRELSEGCNTIQFDGNGYHARFQDLPLYFECMKPGVRKCANGDLVKEVRLIELWDELSRALQDTHRELWD</sequence>
<accession>A0A8J2K8S6</accession>
<dbReference type="EMBL" id="CAJVCH010218514">
    <property type="protein sequence ID" value="CAG7731728.1"/>
    <property type="molecule type" value="Genomic_DNA"/>
</dbReference>
<reference evidence="1" key="1">
    <citation type="submission" date="2021-06" db="EMBL/GenBank/DDBJ databases">
        <authorList>
            <person name="Hodson N. C."/>
            <person name="Mongue J. A."/>
            <person name="Jaron S. K."/>
        </authorList>
    </citation>
    <scope>NUCLEOTIDE SEQUENCE</scope>
</reference>
<organism evidence="1 2">
    <name type="scientific">Allacma fusca</name>
    <dbReference type="NCBI Taxonomy" id="39272"/>
    <lineage>
        <taxon>Eukaryota</taxon>
        <taxon>Metazoa</taxon>
        <taxon>Ecdysozoa</taxon>
        <taxon>Arthropoda</taxon>
        <taxon>Hexapoda</taxon>
        <taxon>Collembola</taxon>
        <taxon>Symphypleona</taxon>
        <taxon>Sminthuridae</taxon>
        <taxon>Allacma</taxon>
    </lineage>
</organism>
<evidence type="ECO:0000313" key="1">
    <source>
        <dbReference type="EMBL" id="CAG7731728.1"/>
    </source>
</evidence>
<name>A0A8J2K8S6_9HEXA</name>
<protein>
    <submittedName>
        <fullName evidence="1">Uncharacterized protein</fullName>
    </submittedName>
</protein>
<proteinExistence type="predicted"/>
<dbReference type="AlphaFoldDB" id="A0A8J2K8S6"/>
<dbReference type="Proteomes" id="UP000708208">
    <property type="component" value="Unassembled WGS sequence"/>
</dbReference>